<dbReference type="KEGG" id="nmo:Nmlp_3658"/>
<protein>
    <submittedName>
        <fullName evidence="2">ABC-type transport system periplasmic substrate-binding protein</fullName>
    </submittedName>
</protein>
<dbReference type="STRING" id="268739.Nmlp_3658"/>
<proteinExistence type="predicted"/>
<dbReference type="Proteomes" id="UP000011867">
    <property type="component" value="Chromosome"/>
</dbReference>
<evidence type="ECO:0000259" key="1">
    <source>
        <dbReference type="Pfam" id="PF09084"/>
    </source>
</evidence>
<accession>M1XTL1</accession>
<dbReference type="PANTHER" id="PTHR30024">
    <property type="entry name" value="ALIPHATIC SULFONATES-BINDING PROTEIN-RELATED"/>
    <property type="match status" value="1"/>
</dbReference>
<dbReference type="HOGENOM" id="CLU_935729_0_0_2"/>
<dbReference type="Gene3D" id="3.40.190.10">
    <property type="entry name" value="Periplasmic binding protein-like II"/>
    <property type="match status" value="2"/>
</dbReference>
<dbReference type="Pfam" id="PF09084">
    <property type="entry name" value="NMT1"/>
    <property type="match status" value="1"/>
</dbReference>
<keyword evidence="3" id="KW-1185">Reference proteome</keyword>
<dbReference type="AlphaFoldDB" id="M1XTL1"/>
<evidence type="ECO:0000313" key="2">
    <source>
        <dbReference type="EMBL" id="CCQ37773.1"/>
    </source>
</evidence>
<dbReference type="EMBL" id="HF582854">
    <property type="protein sequence ID" value="CCQ37773.1"/>
    <property type="molecule type" value="Genomic_DNA"/>
</dbReference>
<dbReference type="OrthoDB" id="296884at2157"/>
<dbReference type="InterPro" id="IPR015168">
    <property type="entry name" value="SsuA/THI5"/>
</dbReference>
<dbReference type="eggNOG" id="arCOG01803">
    <property type="taxonomic scope" value="Archaea"/>
</dbReference>
<gene>
    <name evidence="2" type="ordered locus">Nmlp_3658</name>
</gene>
<dbReference type="SUPFAM" id="SSF53850">
    <property type="entry name" value="Periplasmic binding protein-like II"/>
    <property type="match status" value="1"/>
</dbReference>
<dbReference type="RefSeq" id="WP_015410504.1">
    <property type="nucleotide sequence ID" value="NC_020388.1"/>
</dbReference>
<organism evidence="2 3">
    <name type="scientific">Natronomonas moolapensis (strain DSM 18674 / CECT 7526 / JCM 14361 / 8.8.11)</name>
    <dbReference type="NCBI Taxonomy" id="268739"/>
    <lineage>
        <taxon>Archaea</taxon>
        <taxon>Methanobacteriati</taxon>
        <taxon>Methanobacteriota</taxon>
        <taxon>Stenosarchaea group</taxon>
        <taxon>Halobacteria</taxon>
        <taxon>Halobacteriales</taxon>
        <taxon>Natronomonadaceae</taxon>
        <taxon>Natronomonas</taxon>
    </lineage>
</organism>
<feature type="domain" description="SsuA/THI5-like" evidence="1">
    <location>
        <begin position="20"/>
        <end position="168"/>
    </location>
</feature>
<name>M1XTL1_NATM8</name>
<dbReference type="GeneID" id="14651995"/>
<sequence length="297" mass="33773">MCDTVQLFHLPYSFMLPQKVAVEEGYFEQAGLDVELTERDRENVDWKYIPAEESLTGDHDVDVYPICKWESIKRTWRMDDGRIVAKGTFADQPYTVYVQPDSDITEPSDLADVPVGINKRTGQEYTAIRALEEHLSPEDVEIEHHGMPTDRLRALESGEVEAVSLLEPQSTLAEELGYRPVLEFENHMGIVGADAIDRDVLDRFIEGYARAAEAINADPDAYREAYLGMLEADAEIAPELFEDVDYDELLSRIEVPRYEPPELAEHDELDEQLSWMKRRQLIDADADIDAIVAPVGR</sequence>
<reference evidence="2 3" key="1">
    <citation type="journal article" date="2013" name="Genome Announc.">
        <title>Genome of the haloarchaeon Natronomonas moolapensis, a neutrophilic member of a previously haloalkaliphilic genus.</title>
        <authorList>
            <person name="Dyall-Smith M.L."/>
            <person name="Pfeiffer F."/>
            <person name="Oberwinkler T."/>
            <person name="Klee K."/>
            <person name="Rampp M."/>
            <person name="Palm P."/>
            <person name="Gross K."/>
            <person name="Schuster S.C."/>
            <person name="Oesterhelt D."/>
        </authorList>
    </citation>
    <scope>NUCLEOTIDE SEQUENCE [LARGE SCALE GENOMIC DNA]</scope>
    <source>
        <strain evidence="3">DSM 18674 / JCM 14361 / 8.8.11</strain>
    </source>
</reference>
<evidence type="ECO:0000313" key="3">
    <source>
        <dbReference type="Proteomes" id="UP000011867"/>
    </source>
</evidence>